<organism evidence="1">
    <name type="scientific">Siphoviridae sp. ctuaf34</name>
    <dbReference type="NCBI Taxonomy" id="2826504"/>
    <lineage>
        <taxon>Viruses</taxon>
        <taxon>Duplodnaviria</taxon>
        <taxon>Heunggongvirae</taxon>
        <taxon>Uroviricota</taxon>
        <taxon>Caudoviricetes</taxon>
    </lineage>
</organism>
<sequence length="152" mass="16857">MPRATSAKVTKKHLTKEEKATRLAVENAFTDNAEIVAPSYLNEAQLEVFNFITEVLRKANVLSTLDTVTITQASVVIDMLNNSNKTVAENPLLALDGMFTQNMERLTRTYLKLCDALCLSPQSRAKMGALIANKKKEETDPLMNVLKGEVNE</sequence>
<protein>
    <submittedName>
        <fullName evidence="1">Terminase small subunit</fullName>
    </submittedName>
</protein>
<dbReference type="EMBL" id="BK015104">
    <property type="protein sequence ID" value="DAD91118.1"/>
    <property type="molecule type" value="Genomic_DNA"/>
</dbReference>
<proteinExistence type="predicted"/>
<accession>A0A8S5N8U9</accession>
<name>A0A8S5N8U9_9CAUD</name>
<reference evidence="1" key="1">
    <citation type="journal article" date="2021" name="Proc. Natl. Acad. Sci. U.S.A.">
        <title>A Catalog of Tens of Thousands of Viruses from Human Metagenomes Reveals Hidden Associations with Chronic Diseases.</title>
        <authorList>
            <person name="Tisza M.J."/>
            <person name="Buck C.B."/>
        </authorList>
    </citation>
    <scope>NUCLEOTIDE SEQUENCE</scope>
    <source>
        <strain evidence="1">Ctuaf34</strain>
    </source>
</reference>
<evidence type="ECO:0000313" key="1">
    <source>
        <dbReference type="EMBL" id="DAD91118.1"/>
    </source>
</evidence>